<comment type="catalytic activity">
    <reaction evidence="5">
        <text>(6S)-5-formyl-5,6,7,8-tetrahydrofolate + ATP = (6R)-5,10-methenyltetrahydrofolate + ADP + phosphate</text>
        <dbReference type="Rhea" id="RHEA:10488"/>
        <dbReference type="ChEBI" id="CHEBI:30616"/>
        <dbReference type="ChEBI" id="CHEBI:43474"/>
        <dbReference type="ChEBI" id="CHEBI:57455"/>
        <dbReference type="ChEBI" id="CHEBI:57457"/>
        <dbReference type="ChEBI" id="CHEBI:456216"/>
        <dbReference type="EC" id="6.3.3.2"/>
    </reaction>
</comment>
<feature type="binding site" evidence="4">
    <location>
        <position position="62"/>
    </location>
    <ligand>
        <name>substrate</name>
    </ligand>
</feature>
<evidence type="ECO:0000313" key="6">
    <source>
        <dbReference type="EMBL" id="RCS73813.1"/>
    </source>
</evidence>
<dbReference type="OrthoDB" id="9801938at2"/>
<dbReference type="AlphaFoldDB" id="A0A368LQQ8"/>
<dbReference type="PANTHER" id="PTHR23407:SF1">
    <property type="entry name" value="5-FORMYLTETRAHYDROFOLATE CYCLO-LIGASE"/>
    <property type="match status" value="1"/>
</dbReference>
<dbReference type="GO" id="GO:0035999">
    <property type="term" value="P:tetrahydrofolate interconversion"/>
    <property type="evidence" value="ECO:0007669"/>
    <property type="project" value="TreeGrafter"/>
</dbReference>
<evidence type="ECO:0000256" key="1">
    <source>
        <dbReference type="ARBA" id="ARBA00010638"/>
    </source>
</evidence>
<dbReference type="PIRSF" id="PIRSF006806">
    <property type="entry name" value="FTHF_cligase"/>
    <property type="match status" value="1"/>
</dbReference>
<name>A0A368LQQ8_9VIBR</name>
<dbReference type="EC" id="6.3.3.2" evidence="5"/>
<accession>A0A368LQQ8</accession>
<keyword evidence="6" id="KW-0436">Ligase</keyword>
<evidence type="ECO:0000256" key="3">
    <source>
        <dbReference type="ARBA" id="ARBA00022840"/>
    </source>
</evidence>
<dbReference type="Pfam" id="PF01812">
    <property type="entry name" value="5-FTHF_cyc-lig"/>
    <property type="match status" value="1"/>
</dbReference>
<organism evidence="6 7">
    <name type="scientific">Vibrio casei</name>
    <dbReference type="NCBI Taxonomy" id="673372"/>
    <lineage>
        <taxon>Bacteria</taxon>
        <taxon>Pseudomonadati</taxon>
        <taxon>Pseudomonadota</taxon>
        <taxon>Gammaproteobacteria</taxon>
        <taxon>Vibrionales</taxon>
        <taxon>Vibrionaceae</taxon>
        <taxon>Vibrio</taxon>
    </lineage>
</organism>
<comment type="cofactor">
    <cofactor evidence="5">
        <name>Mg(2+)</name>
        <dbReference type="ChEBI" id="CHEBI:18420"/>
    </cofactor>
</comment>
<sequence length="207" mass="24004">MKYPITQDLSRTQVRQIIRQKRQSLTRHEQNSAGLELLEQIKHLSIIDNAKNIAIYLSSDGEVDTQPIIEWLWKQKKRVLLPVLHPFSQGHLLFLEYCATSPICHNKYRIIEPKLDQTQICPVSCIDIIFTPLVAFDHNGQRLGMGGGYYDRTLEKWFNTGKGAIPIGLAHQCQQVEHLPSEHWDIPLPIIVTPKQIWHWEKNEKSL</sequence>
<dbReference type="Gene3D" id="3.40.50.10420">
    <property type="entry name" value="NagB/RpiA/CoA transferase-like"/>
    <property type="match status" value="1"/>
</dbReference>
<dbReference type="InterPro" id="IPR002698">
    <property type="entry name" value="FTHF_cligase"/>
</dbReference>
<proteinExistence type="inferred from homology"/>
<dbReference type="RefSeq" id="WP_086961640.1">
    <property type="nucleotide sequence ID" value="NZ_AP018680.1"/>
</dbReference>
<protein>
    <recommendedName>
        <fullName evidence="5">5-formyltetrahydrofolate cyclo-ligase</fullName>
        <ecNumber evidence="5">6.3.3.2</ecNumber>
    </recommendedName>
</protein>
<feature type="binding site" evidence="4">
    <location>
        <position position="57"/>
    </location>
    <ligand>
        <name>substrate</name>
    </ligand>
</feature>
<evidence type="ECO:0000256" key="2">
    <source>
        <dbReference type="ARBA" id="ARBA00022741"/>
    </source>
</evidence>
<gene>
    <name evidence="6" type="ORF">CIK83_09515</name>
</gene>
<dbReference type="NCBIfam" id="TIGR02727">
    <property type="entry name" value="MTHFS_bact"/>
    <property type="match status" value="1"/>
</dbReference>
<keyword evidence="5" id="KW-0460">Magnesium</keyword>
<comment type="caution">
    <text evidence="6">The sequence shown here is derived from an EMBL/GenBank/DDBJ whole genome shotgun (WGS) entry which is preliminary data.</text>
</comment>
<keyword evidence="7" id="KW-1185">Reference proteome</keyword>
<dbReference type="InterPro" id="IPR037171">
    <property type="entry name" value="NagB/RpiA_transferase-like"/>
</dbReference>
<dbReference type="InterPro" id="IPR024185">
    <property type="entry name" value="FTHF_cligase-like_sf"/>
</dbReference>
<evidence type="ECO:0000313" key="7">
    <source>
        <dbReference type="Proteomes" id="UP000252479"/>
    </source>
</evidence>
<comment type="similarity">
    <text evidence="1 5">Belongs to the 5-formyltetrahydrofolate cyclo-ligase family.</text>
</comment>
<keyword evidence="2 4" id="KW-0547">Nucleotide-binding</keyword>
<dbReference type="Proteomes" id="UP000252479">
    <property type="component" value="Unassembled WGS sequence"/>
</dbReference>
<keyword evidence="5" id="KW-0479">Metal-binding</keyword>
<keyword evidence="3 4" id="KW-0067">ATP-binding</keyword>
<feature type="binding site" evidence="4">
    <location>
        <begin position="142"/>
        <end position="150"/>
    </location>
    <ligand>
        <name>ATP</name>
        <dbReference type="ChEBI" id="CHEBI:30616"/>
    </ligand>
</feature>
<evidence type="ECO:0000256" key="4">
    <source>
        <dbReference type="PIRSR" id="PIRSR006806-1"/>
    </source>
</evidence>
<reference evidence="6 7" key="1">
    <citation type="journal article" date="2017" name="Elife">
        <title>Extensive horizontal gene transfer in cheese-associated bacteria.</title>
        <authorList>
            <person name="Bonham K.S."/>
            <person name="Wolfe B.E."/>
            <person name="Dutton R.J."/>
        </authorList>
    </citation>
    <scope>NUCLEOTIDE SEQUENCE [LARGE SCALE GENOMIC DNA]</scope>
    <source>
        <strain evidence="6 7">JB196</strain>
    </source>
</reference>
<evidence type="ECO:0000256" key="5">
    <source>
        <dbReference type="RuleBase" id="RU361279"/>
    </source>
</evidence>
<dbReference type="PANTHER" id="PTHR23407">
    <property type="entry name" value="ATPASE INHIBITOR/5-FORMYLTETRAHYDROFOLATE CYCLO-LIGASE"/>
    <property type="match status" value="1"/>
</dbReference>
<dbReference type="GeneID" id="303189161"/>
<dbReference type="GO" id="GO:0046872">
    <property type="term" value="F:metal ion binding"/>
    <property type="evidence" value="ECO:0007669"/>
    <property type="project" value="UniProtKB-KW"/>
</dbReference>
<dbReference type="EMBL" id="QPGL01000001">
    <property type="protein sequence ID" value="RCS73813.1"/>
    <property type="molecule type" value="Genomic_DNA"/>
</dbReference>
<dbReference type="GO" id="GO:0005524">
    <property type="term" value="F:ATP binding"/>
    <property type="evidence" value="ECO:0007669"/>
    <property type="project" value="UniProtKB-KW"/>
</dbReference>
<dbReference type="GO" id="GO:0030272">
    <property type="term" value="F:5-formyltetrahydrofolate cyclo-ligase activity"/>
    <property type="evidence" value="ECO:0007669"/>
    <property type="project" value="UniProtKB-EC"/>
</dbReference>
<dbReference type="GO" id="GO:0009396">
    <property type="term" value="P:folic acid-containing compound biosynthetic process"/>
    <property type="evidence" value="ECO:0007669"/>
    <property type="project" value="TreeGrafter"/>
</dbReference>
<dbReference type="SUPFAM" id="SSF100950">
    <property type="entry name" value="NagB/RpiA/CoA transferase-like"/>
    <property type="match status" value="1"/>
</dbReference>